<keyword evidence="6" id="KW-0808">Transferase</keyword>
<keyword evidence="13 14" id="KW-0472">Membrane</keyword>
<dbReference type="STRING" id="310780.SAMN05216267_107812"/>
<dbReference type="GO" id="GO:0005524">
    <property type="term" value="F:ATP binding"/>
    <property type="evidence" value="ECO:0007669"/>
    <property type="project" value="UniProtKB-KW"/>
</dbReference>
<dbReference type="Gene3D" id="1.20.120.620">
    <property type="entry name" value="Backbone structure of the membrane domain of e. Coli histidine kinase receptor kdpd"/>
    <property type="match status" value="1"/>
</dbReference>
<dbReference type="Gene3D" id="3.40.50.620">
    <property type="entry name" value="HUPs"/>
    <property type="match status" value="1"/>
</dbReference>
<comment type="catalytic activity">
    <reaction evidence="1">
        <text>ATP + protein L-histidine = ADP + protein N-phospho-L-histidine.</text>
        <dbReference type="EC" id="2.7.13.3"/>
    </reaction>
</comment>
<dbReference type="SMART" id="SM00388">
    <property type="entry name" value="HisKA"/>
    <property type="match status" value="1"/>
</dbReference>
<dbReference type="EMBL" id="FODD01000078">
    <property type="protein sequence ID" value="SEP04397.1"/>
    <property type="molecule type" value="Genomic_DNA"/>
</dbReference>
<dbReference type="FunFam" id="3.40.50.300:FF:000483">
    <property type="entry name" value="Sensor histidine kinase KdpD"/>
    <property type="match status" value="1"/>
</dbReference>
<feature type="transmembrane region" description="Helical" evidence="14">
    <location>
        <begin position="472"/>
        <end position="489"/>
    </location>
</feature>
<gene>
    <name evidence="16" type="ORF">SAMN05216267_107812</name>
</gene>
<dbReference type="GO" id="GO:0005737">
    <property type="term" value="C:cytoplasm"/>
    <property type="evidence" value="ECO:0007669"/>
    <property type="project" value="UniProtKB-ARBA"/>
</dbReference>
<dbReference type="SUPFAM" id="SSF52402">
    <property type="entry name" value="Adenine nucleotide alpha hydrolases-like"/>
    <property type="match status" value="1"/>
</dbReference>
<reference evidence="16 17" key="1">
    <citation type="submission" date="2016-10" db="EMBL/GenBank/DDBJ databases">
        <authorList>
            <person name="de Groot N.N."/>
        </authorList>
    </citation>
    <scope>NUCLEOTIDE SEQUENCE [LARGE SCALE GENOMIC DNA]</scope>
    <source>
        <strain evidence="16 17">CGMCC 4.2026</strain>
    </source>
</reference>
<keyword evidence="8" id="KW-0547">Nucleotide-binding</keyword>
<evidence type="ECO:0000256" key="4">
    <source>
        <dbReference type="ARBA" id="ARBA00012438"/>
    </source>
</evidence>
<feature type="transmembrane region" description="Helical" evidence="14">
    <location>
        <begin position="393"/>
        <end position="412"/>
    </location>
</feature>
<keyword evidence="17" id="KW-1185">Reference proteome</keyword>
<dbReference type="SUPFAM" id="SSF47384">
    <property type="entry name" value="Homodimeric domain of signal transducing histidine kinase"/>
    <property type="match status" value="1"/>
</dbReference>
<evidence type="ECO:0000256" key="7">
    <source>
        <dbReference type="ARBA" id="ARBA00022692"/>
    </source>
</evidence>
<dbReference type="GO" id="GO:0005886">
    <property type="term" value="C:plasma membrane"/>
    <property type="evidence" value="ECO:0007669"/>
    <property type="project" value="UniProtKB-SubCell"/>
</dbReference>
<keyword evidence="12" id="KW-0902">Two-component regulatory system</keyword>
<feature type="transmembrane region" description="Helical" evidence="14">
    <location>
        <begin position="424"/>
        <end position="452"/>
    </location>
</feature>
<dbReference type="InterPro" id="IPR036097">
    <property type="entry name" value="HisK_dim/P_sf"/>
</dbReference>
<dbReference type="InterPro" id="IPR052023">
    <property type="entry name" value="Histidine_kinase_KdpD"/>
</dbReference>
<keyword evidence="11 14" id="KW-1133">Transmembrane helix</keyword>
<protein>
    <recommendedName>
        <fullName evidence="4">histidine kinase</fullName>
        <ecNumber evidence="4">2.7.13.3</ecNumber>
    </recommendedName>
</protein>
<dbReference type="EC" id="2.7.13.3" evidence="4"/>
<evidence type="ECO:0000256" key="1">
    <source>
        <dbReference type="ARBA" id="ARBA00000085"/>
    </source>
</evidence>
<dbReference type="Gene3D" id="1.10.287.130">
    <property type="match status" value="1"/>
</dbReference>
<evidence type="ECO:0000259" key="15">
    <source>
        <dbReference type="PROSITE" id="PS50109"/>
    </source>
</evidence>
<dbReference type="InterPro" id="IPR003852">
    <property type="entry name" value="Sig_transdc_His_kinase_KdpD_N"/>
</dbReference>
<dbReference type="Pfam" id="PF02702">
    <property type="entry name" value="KdpD"/>
    <property type="match status" value="1"/>
</dbReference>
<keyword evidence="10" id="KW-0067">ATP-binding</keyword>
<dbReference type="Gene3D" id="3.40.50.300">
    <property type="entry name" value="P-loop containing nucleotide triphosphate hydrolases"/>
    <property type="match status" value="1"/>
</dbReference>
<dbReference type="PROSITE" id="PS50109">
    <property type="entry name" value="HIS_KIN"/>
    <property type="match status" value="1"/>
</dbReference>
<dbReference type="Pfam" id="PF13493">
    <property type="entry name" value="DUF4118"/>
    <property type="match status" value="1"/>
</dbReference>
<name>A0A1H8UN12_9ACTN</name>
<organism evidence="16 17">
    <name type="scientific">Actinacidiphila rubida</name>
    <dbReference type="NCBI Taxonomy" id="310780"/>
    <lineage>
        <taxon>Bacteria</taxon>
        <taxon>Bacillati</taxon>
        <taxon>Actinomycetota</taxon>
        <taxon>Actinomycetes</taxon>
        <taxon>Kitasatosporales</taxon>
        <taxon>Streptomycetaceae</taxon>
        <taxon>Actinacidiphila</taxon>
    </lineage>
</organism>
<sequence length="743" mass="79534">MASTADSDPGQAPYARPGRLKVFLGAAPGVGKTYRMLDEGRRRAARGTDVVVAFVECHGRPHTEEMLEGMEVVPRTVREYRGTTLTEMDLEAVLERAPQIALVDELPHTNVAGGRHAKRWEDIDDLLAAGIDVITTVNVQHLESLNDVVQKITGVPQRETVPDEVVRRAHQIELVDMPADALRRRMAHGNVYAPEKVDAALSNYFRVGNLTALRELALLWVAGRVDEALQKYRSEHGIGGVWETRERVVVALTGGPEGATLIRRAARIADRSAGGDLLAVHIARSDGLAEASPASLAKQRALVESLGGTFHSVVGDHVPAALLDFARAESATQLVIGTSRRGRLSHFVTGRGVGETTVELSGDIDVHMVTHERAGRGRLLPAPTSSLSRVRRVAGPVAGFVLPILLTVLLSHTRDTLNLTTDTLLFLMAVIGVACIGGVVSALLASITASLLLNWFFIPPIHRFTIGETNNVLALVVFAMAAVTVATIVDQSIRLSRRAASATAEAETLSSMAGSILRGDQGVAVLLQRTREAFGMESAELAHRTDVDAELAAAGSTRTDLVTAPVGPEDVLVLRGRRLAASERRVFVAFAGHVAAALERARLAEAAAEVEPVKAADRMRTALLAAVSHDLRTPIASGWAAISSLRSRDVRFSDEDRDELLATAEESLVRLNRLVDNLLDMSRLQAGALTLNLQPTAIAEVLPLALDTLPSTRTPVVTQGVAETADILADPPLLERVIANLVA</sequence>
<evidence type="ECO:0000256" key="12">
    <source>
        <dbReference type="ARBA" id="ARBA00023012"/>
    </source>
</evidence>
<dbReference type="InterPro" id="IPR014729">
    <property type="entry name" value="Rossmann-like_a/b/a_fold"/>
</dbReference>
<comment type="subcellular location">
    <subcellularLocation>
        <location evidence="3">Cell membrane</location>
    </subcellularLocation>
    <subcellularLocation>
        <location evidence="2">Membrane</location>
        <topology evidence="2">Multi-pass membrane protein</topology>
    </subcellularLocation>
</comment>
<evidence type="ECO:0000256" key="10">
    <source>
        <dbReference type="ARBA" id="ARBA00022840"/>
    </source>
</evidence>
<dbReference type="GO" id="GO:0000155">
    <property type="term" value="F:phosphorelay sensor kinase activity"/>
    <property type="evidence" value="ECO:0007669"/>
    <property type="project" value="InterPro"/>
</dbReference>
<evidence type="ECO:0000256" key="13">
    <source>
        <dbReference type="ARBA" id="ARBA00023136"/>
    </source>
</evidence>
<proteinExistence type="predicted"/>
<dbReference type="FunFam" id="3.40.50.620:FF:000112">
    <property type="entry name" value="Sensor histidine kinase KdpD"/>
    <property type="match status" value="1"/>
</dbReference>
<evidence type="ECO:0000256" key="8">
    <source>
        <dbReference type="ARBA" id="ARBA00022741"/>
    </source>
</evidence>
<evidence type="ECO:0000256" key="11">
    <source>
        <dbReference type="ARBA" id="ARBA00022989"/>
    </source>
</evidence>
<dbReference type="Proteomes" id="UP000181951">
    <property type="component" value="Unassembled WGS sequence"/>
</dbReference>
<feature type="domain" description="Histidine kinase" evidence="15">
    <location>
        <begin position="626"/>
        <end position="743"/>
    </location>
</feature>
<keyword evidence="5" id="KW-0597">Phosphoprotein</keyword>
<dbReference type="CDD" id="cd00082">
    <property type="entry name" value="HisKA"/>
    <property type="match status" value="1"/>
</dbReference>
<dbReference type="InterPro" id="IPR025201">
    <property type="entry name" value="KdpD_TM"/>
</dbReference>
<dbReference type="InterPro" id="IPR038318">
    <property type="entry name" value="KdpD_sf"/>
</dbReference>
<keyword evidence="9 16" id="KW-0418">Kinase</keyword>
<evidence type="ECO:0000256" key="14">
    <source>
        <dbReference type="SAM" id="Phobius"/>
    </source>
</evidence>
<dbReference type="Pfam" id="PF00512">
    <property type="entry name" value="HisKA"/>
    <property type="match status" value="1"/>
</dbReference>
<evidence type="ECO:0000256" key="9">
    <source>
        <dbReference type="ARBA" id="ARBA00022777"/>
    </source>
</evidence>
<evidence type="ECO:0000313" key="17">
    <source>
        <dbReference type="Proteomes" id="UP000181951"/>
    </source>
</evidence>
<dbReference type="Pfam" id="PF00582">
    <property type="entry name" value="Usp"/>
    <property type="match status" value="1"/>
</dbReference>
<dbReference type="InterPro" id="IPR006016">
    <property type="entry name" value="UspA"/>
</dbReference>
<dbReference type="InterPro" id="IPR005467">
    <property type="entry name" value="His_kinase_dom"/>
</dbReference>
<dbReference type="OrthoDB" id="9806130at2"/>
<dbReference type="AlphaFoldDB" id="A0A1H8UN12"/>
<evidence type="ECO:0000256" key="2">
    <source>
        <dbReference type="ARBA" id="ARBA00004141"/>
    </source>
</evidence>
<evidence type="ECO:0000313" key="16">
    <source>
        <dbReference type="EMBL" id="SEP04397.1"/>
    </source>
</evidence>
<evidence type="ECO:0000256" key="3">
    <source>
        <dbReference type="ARBA" id="ARBA00004236"/>
    </source>
</evidence>
<feature type="non-terminal residue" evidence="16">
    <location>
        <position position="743"/>
    </location>
</feature>
<keyword evidence="7 14" id="KW-0812">Transmembrane</keyword>
<dbReference type="PANTHER" id="PTHR45569">
    <property type="entry name" value="SENSOR PROTEIN KDPD"/>
    <property type="match status" value="1"/>
</dbReference>
<dbReference type="InterPro" id="IPR003661">
    <property type="entry name" value="HisK_dim/P_dom"/>
</dbReference>
<evidence type="ECO:0000256" key="5">
    <source>
        <dbReference type="ARBA" id="ARBA00022553"/>
    </source>
</evidence>
<evidence type="ECO:0000256" key="6">
    <source>
        <dbReference type="ARBA" id="ARBA00022679"/>
    </source>
</evidence>
<dbReference type="InterPro" id="IPR027417">
    <property type="entry name" value="P-loop_NTPase"/>
</dbReference>
<accession>A0A1H8UN12</accession>
<dbReference type="PANTHER" id="PTHR45569:SF1">
    <property type="entry name" value="SENSOR PROTEIN KDPD"/>
    <property type="match status" value="1"/>
</dbReference>